<dbReference type="OrthoDB" id="981790at2"/>
<keyword evidence="2" id="KW-1185">Reference proteome</keyword>
<accession>A0A2H3P939</accession>
<dbReference type="EMBL" id="PDEP01000003">
    <property type="protein sequence ID" value="PEN08431.1"/>
    <property type="molecule type" value="Genomic_DNA"/>
</dbReference>
<dbReference type="Proteomes" id="UP000221024">
    <property type="component" value="Unassembled WGS sequence"/>
</dbReference>
<gene>
    <name evidence="1" type="ORF">CRI93_04780</name>
</gene>
<evidence type="ECO:0000313" key="2">
    <source>
        <dbReference type="Proteomes" id="UP000221024"/>
    </source>
</evidence>
<sequence>MKQEHVIQDHTQDPYYRPDSKHVLSKETFDREWRKSFESIFKSKGGPSNPRWLPDRVFESGFRYCFIINDYYLLRRDYQKTQRALHELGESEFVIIGAEKQFGTRNEDRRLIYKVNLPWKDYIQGKKKDVSSFFLVVQPTEFYLHGQRDDWGIVASEDLGIAVVGCRGKKASRVFRERFITDPQIIRQEHLLSTPDNYRTAFERNYLSSVL</sequence>
<organism evidence="1 2">
    <name type="scientific">Longimonas halophila</name>
    <dbReference type="NCBI Taxonomy" id="1469170"/>
    <lineage>
        <taxon>Bacteria</taxon>
        <taxon>Pseudomonadati</taxon>
        <taxon>Rhodothermota</taxon>
        <taxon>Rhodothermia</taxon>
        <taxon>Rhodothermales</taxon>
        <taxon>Salisaetaceae</taxon>
        <taxon>Longimonas</taxon>
    </lineage>
</organism>
<comment type="caution">
    <text evidence="1">The sequence shown here is derived from an EMBL/GenBank/DDBJ whole genome shotgun (WGS) entry which is preliminary data.</text>
</comment>
<proteinExistence type="predicted"/>
<name>A0A2H3P939_9BACT</name>
<reference evidence="1 2" key="1">
    <citation type="submission" date="2017-10" db="EMBL/GenBank/DDBJ databases">
        <title>Draft genome of Longimonas halophila.</title>
        <authorList>
            <person name="Goh K.M."/>
            <person name="Shamsir M.S."/>
            <person name="Lim S.W."/>
        </authorList>
    </citation>
    <scope>NUCLEOTIDE SEQUENCE [LARGE SCALE GENOMIC DNA]</scope>
    <source>
        <strain evidence="1 2">KCTC 42399</strain>
    </source>
</reference>
<evidence type="ECO:0000313" key="1">
    <source>
        <dbReference type="EMBL" id="PEN08431.1"/>
    </source>
</evidence>
<dbReference type="AlphaFoldDB" id="A0A2H3P939"/>
<dbReference type="RefSeq" id="WP_098061472.1">
    <property type="nucleotide sequence ID" value="NZ_PDEP01000003.1"/>
</dbReference>
<protein>
    <submittedName>
        <fullName evidence="1">Uncharacterized protein</fullName>
    </submittedName>
</protein>